<dbReference type="GO" id="GO:0005737">
    <property type="term" value="C:cytoplasm"/>
    <property type="evidence" value="ECO:0007669"/>
    <property type="project" value="TreeGrafter"/>
</dbReference>
<evidence type="ECO:0000256" key="1">
    <source>
        <dbReference type="ARBA" id="ARBA00001946"/>
    </source>
</evidence>
<organism evidence="14 15">
    <name type="scientific">Virgibacillus oceani</name>
    <dbReference type="NCBI Taxonomy" id="1479511"/>
    <lineage>
        <taxon>Bacteria</taxon>
        <taxon>Bacillati</taxon>
        <taxon>Bacillota</taxon>
        <taxon>Bacilli</taxon>
        <taxon>Bacillales</taxon>
        <taxon>Bacillaceae</taxon>
        <taxon>Virgibacillus</taxon>
    </lineage>
</organism>
<dbReference type="PANTHER" id="PTHR11136">
    <property type="entry name" value="FOLYLPOLYGLUTAMATE SYNTHASE-RELATED"/>
    <property type="match status" value="1"/>
</dbReference>
<dbReference type="InterPro" id="IPR001645">
    <property type="entry name" value="Folylpolyglutamate_synth"/>
</dbReference>
<evidence type="ECO:0000256" key="6">
    <source>
        <dbReference type="ARBA" id="ARBA00022741"/>
    </source>
</evidence>
<dbReference type="SUPFAM" id="SSF53623">
    <property type="entry name" value="MurD-like peptide ligases, catalytic domain"/>
    <property type="match status" value="1"/>
</dbReference>
<feature type="domain" description="Mur ligase central" evidence="13">
    <location>
        <begin position="46"/>
        <end position="269"/>
    </location>
</feature>
<dbReference type="GO" id="GO:0005524">
    <property type="term" value="F:ATP binding"/>
    <property type="evidence" value="ECO:0007669"/>
    <property type="project" value="UniProtKB-KW"/>
</dbReference>
<evidence type="ECO:0000256" key="2">
    <source>
        <dbReference type="ARBA" id="ARBA00008276"/>
    </source>
</evidence>
<keyword evidence="8" id="KW-0460">Magnesium</keyword>
<evidence type="ECO:0000256" key="8">
    <source>
        <dbReference type="ARBA" id="ARBA00022842"/>
    </source>
</evidence>
<comment type="catalytic activity">
    <reaction evidence="10">
        <text>(6S)-5,6,7,8-tetrahydrofolyl-(gamma-L-Glu)(n) + L-glutamate + ATP = (6S)-5,6,7,8-tetrahydrofolyl-(gamma-L-Glu)(n+1) + ADP + phosphate + H(+)</text>
        <dbReference type="Rhea" id="RHEA:10580"/>
        <dbReference type="Rhea" id="RHEA-COMP:14738"/>
        <dbReference type="Rhea" id="RHEA-COMP:14740"/>
        <dbReference type="ChEBI" id="CHEBI:15378"/>
        <dbReference type="ChEBI" id="CHEBI:29985"/>
        <dbReference type="ChEBI" id="CHEBI:30616"/>
        <dbReference type="ChEBI" id="CHEBI:43474"/>
        <dbReference type="ChEBI" id="CHEBI:141005"/>
        <dbReference type="ChEBI" id="CHEBI:456216"/>
        <dbReference type="EC" id="6.3.2.17"/>
    </reaction>
</comment>
<dbReference type="GO" id="GO:0008841">
    <property type="term" value="F:dihydrofolate synthase activity"/>
    <property type="evidence" value="ECO:0007669"/>
    <property type="project" value="TreeGrafter"/>
</dbReference>
<keyword evidence="4 11" id="KW-0436">Ligase</keyword>
<keyword evidence="6 11" id="KW-0547">Nucleotide-binding</keyword>
<dbReference type="Pfam" id="PF08245">
    <property type="entry name" value="Mur_ligase_M"/>
    <property type="match status" value="1"/>
</dbReference>
<evidence type="ECO:0000256" key="4">
    <source>
        <dbReference type="ARBA" id="ARBA00022598"/>
    </source>
</evidence>
<evidence type="ECO:0000256" key="9">
    <source>
        <dbReference type="ARBA" id="ARBA00030592"/>
    </source>
</evidence>
<dbReference type="EMBL" id="BMFR01000001">
    <property type="protein sequence ID" value="GGG62426.1"/>
    <property type="molecule type" value="Genomic_DNA"/>
</dbReference>
<keyword evidence="5" id="KW-0479">Metal-binding</keyword>
<name>A0A917GZB9_9BACI</name>
<feature type="domain" description="Mur ligase C-terminal" evidence="12">
    <location>
        <begin position="296"/>
        <end position="413"/>
    </location>
</feature>
<dbReference type="PANTHER" id="PTHR11136:SF0">
    <property type="entry name" value="DIHYDROFOLATE SYNTHETASE-RELATED"/>
    <property type="match status" value="1"/>
</dbReference>
<reference evidence="14" key="1">
    <citation type="journal article" date="2014" name="Int. J. Syst. Evol. Microbiol.">
        <title>Complete genome sequence of Corynebacterium casei LMG S-19264T (=DSM 44701T), isolated from a smear-ripened cheese.</title>
        <authorList>
            <consortium name="US DOE Joint Genome Institute (JGI-PGF)"/>
            <person name="Walter F."/>
            <person name="Albersmeier A."/>
            <person name="Kalinowski J."/>
            <person name="Ruckert C."/>
        </authorList>
    </citation>
    <scope>NUCLEOTIDE SEQUENCE</scope>
    <source>
        <strain evidence="14">CGMCC 1.12754</strain>
    </source>
</reference>
<reference evidence="14" key="2">
    <citation type="submission" date="2020-09" db="EMBL/GenBank/DDBJ databases">
        <authorList>
            <person name="Sun Q."/>
            <person name="Zhou Y."/>
        </authorList>
    </citation>
    <scope>NUCLEOTIDE SEQUENCE</scope>
    <source>
        <strain evidence="14">CGMCC 1.12754</strain>
    </source>
</reference>
<comment type="caution">
    <text evidence="14">The sequence shown here is derived from an EMBL/GenBank/DDBJ whole genome shotgun (WGS) entry which is preliminary data.</text>
</comment>
<comment type="cofactor">
    <cofactor evidence="1">
        <name>Mg(2+)</name>
        <dbReference type="ChEBI" id="CHEBI:18420"/>
    </cofactor>
</comment>
<dbReference type="Gene3D" id="3.40.1190.10">
    <property type="entry name" value="Mur-like, catalytic domain"/>
    <property type="match status" value="1"/>
</dbReference>
<evidence type="ECO:0000256" key="3">
    <source>
        <dbReference type="ARBA" id="ARBA00013025"/>
    </source>
</evidence>
<dbReference type="InterPro" id="IPR036565">
    <property type="entry name" value="Mur-like_cat_sf"/>
</dbReference>
<evidence type="ECO:0000313" key="15">
    <source>
        <dbReference type="Proteomes" id="UP000622860"/>
    </source>
</evidence>
<dbReference type="EC" id="6.3.2.17" evidence="3"/>
<dbReference type="GO" id="GO:0046872">
    <property type="term" value="F:metal ion binding"/>
    <property type="evidence" value="ECO:0007669"/>
    <property type="project" value="UniProtKB-KW"/>
</dbReference>
<dbReference type="Gene3D" id="3.90.190.20">
    <property type="entry name" value="Mur ligase, C-terminal domain"/>
    <property type="match status" value="1"/>
</dbReference>
<comment type="similarity">
    <text evidence="2 11">Belongs to the folylpolyglutamate synthase family.</text>
</comment>
<evidence type="ECO:0000256" key="5">
    <source>
        <dbReference type="ARBA" id="ARBA00022723"/>
    </source>
</evidence>
<dbReference type="InterPro" id="IPR013221">
    <property type="entry name" value="Mur_ligase_cen"/>
</dbReference>
<sequence>MFKNFQQVETFFENRKRFGIKPGLDRINQLLRLLDNPQNKINAIHVAGTNGKGSTISYLKAALMSNGLQVGVFTSPSMEGLTGHIFIGNTPIDEQKFIALLNEMLPAIYELDKKENYPSEFEIITALAFVYFAKNVDFCVIETGMGGREDTTNCFTPLLSIITNVAKDHIAFLGDTLEKIAYHKAGIIKEKVPVIIGDMQKSAYAVMYNEAIQKNAPIKQLSNDFTYEIIDHTPHLQTFLWRDNYYQFKVAIQMSGEHQLKNASLAIMALVQLEYLGYQLDWSKALSGIRKVIVPGRFEMVWEKPIVIIDGAHNEAGIKSFIQTVLSEYPEKERHLIFAGFKDKELEKMLNLLSDHFVTITVTTFNHPRAAAGEDLYHMLQMNGKIVSSNWKDSLEKIKACDSNNQIFFVTGSLHFIAICRKYFVK</sequence>
<dbReference type="InterPro" id="IPR004101">
    <property type="entry name" value="Mur_ligase_C"/>
</dbReference>
<evidence type="ECO:0000313" key="14">
    <source>
        <dbReference type="EMBL" id="GGG62426.1"/>
    </source>
</evidence>
<accession>A0A917GZB9</accession>
<dbReference type="InterPro" id="IPR036615">
    <property type="entry name" value="Mur_ligase_C_dom_sf"/>
</dbReference>
<proteinExistence type="inferred from homology"/>
<evidence type="ECO:0000259" key="13">
    <source>
        <dbReference type="Pfam" id="PF08245"/>
    </source>
</evidence>
<dbReference type="Pfam" id="PF02875">
    <property type="entry name" value="Mur_ligase_C"/>
    <property type="match status" value="1"/>
</dbReference>
<dbReference type="NCBIfam" id="TIGR01499">
    <property type="entry name" value="folC"/>
    <property type="match status" value="1"/>
</dbReference>
<evidence type="ECO:0000256" key="10">
    <source>
        <dbReference type="ARBA" id="ARBA00047493"/>
    </source>
</evidence>
<dbReference type="FunFam" id="3.40.1190.10:FF:000011">
    <property type="entry name" value="Folylpolyglutamate synthase/dihydrofolate synthase"/>
    <property type="match status" value="1"/>
</dbReference>
<dbReference type="RefSeq" id="WP_188453504.1">
    <property type="nucleotide sequence ID" value="NZ_BMFR01000001.1"/>
</dbReference>
<evidence type="ECO:0000259" key="12">
    <source>
        <dbReference type="Pfam" id="PF02875"/>
    </source>
</evidence>
<keyword evidence="15" id="KW-1185">Reference proteome</keyword>
<keyword evidence="7 11" id="KW-0067">ATP-binding</keyword>
<protein>
    <recommendedName>
        <fullName evidence="3">tetrahydrofolate synthase</fullName>
        <ecNumber evidence="3">6.3.2.17</ecNumber>
    </recommendedName>
    <alternativeName>
        <fullName evidence="9">Tetrahydrofolylpolyglutamate synthase</fullName>
    </alternativeName>
</protein>
<dbReference type="GO" id="GO:0004326">
    <property type="term" value="F:tetrahydrofolylpolyglutamate synthase activity"/>
    <property type="evidence" value="ECO:0007669"/>
    <property type="project" value="UniProtKB-EC"/>
</dbReference>
<evidence type="ECO:0000256" key="11">
    <source>
        <dbReference type="PIRNR" id="PIRNR001563"/>
    </source>
</evidence>
<dbReference type="AlphaFoldDB" id="A0A917GZB9"/>
<dbReference type="SUPFAM" id="SSF53244">
    <property type="entry name" value="MurD-like peptide ligases, peptide-binding domain"/>
    <property type="match status" value="1"/>
</dbReference>
<dbReference type="Proteomes" id="UP000622860">
    <property type="component" value="Unassembled WGS sequence"/>
</dbReference>
<evidence type="ECO:0000256" key="7">
    <source>
        <dbReference type="ARBA" id="ARBA00022840"/>
    </source>
</evidence>
<dbReference type="PIRSF" id="PIRSF001563">
    <property type="entry name" value="Folylpolyglu_synth"/>
    <property type="match status" value="1"/>
</dbReference>
<gene>
    <name evidence="14" type="ORF">GCM10011398_02230</name>
</gene>